<evidence type="ECO:0000313" key="3">
    <source>
        <dbReference type="Proteomes" id="UP001190700"/>
    </source>
</evidence>
<dbReference type="EMBL" id="LGRX02012106">
    <property type="protein sequence ID" value="KAK3267938.1"/>
    <property type="molecule type" value="Genomic_DNA"/>
</dbReference>
<proteinExistence type="predicted"/>
<organism evidence="2 3">
    <name type="scientific">Cymbomonas tetramitiformis</name>
    <dbReference type="NCBI Taxonomy" id="36881"/>
    <lineage>
        <taxon>Eukaryota</taxon>
        <taxon>Viridiplantae</taxon>
        <taxon>Chlorophyta</taxon>
        <taxon>Pyramimonadophyceae</taxon>
        <taxon>Pyramimonadales</taxon>
        <taxon>Pyramimonadaceae</taxon>
        <taxon>Cymbomonas</taxon>
    </lineage>
</organism>
<name>A0AAE0FY85_9CHLO</name>
<dbReference type="AlphaFoldDB" id="A0AAE0FY85"/>
<protein>
    <submittedName>
        <fullName evidence="2">Uncharacterized protein</fullName>
    </submittedName>
</protein>
<reference evidence="2 3" key="1">
    <citation type="journal article" date="2015" name="Genome Biol. Evol.">
        <title>Comparative Genomics of a Bacterivorous Green Alga Reveals Evolutionary Causalities and Consequences of Phago-Mixotrophic Mode of Nutrition.</title>
        <authorList>
            <person name="Burns J.A."/>
            <person name="Paasch A."/>
            <person name="Narechania A."/>
            <person name="Kim E."/>
        </authorList>
    </citation>
    <scope>NUCLEOTIDE SEQUENCE [LARGE SCALE GENOMIC DNA]</scope>
    <source>
        <strain evidence="2 3">PLY_AMNH</strain>
    </source>
</reference>
<comment type="caution">
    <text evidence="2">The sequence shown here is derived from an EMBL/GenBank/DDBJ whole genome shotgun (WGS) entry which is preliminary data.</text>
</comment>
<dbReference type="Proteomes" id="UP001190700">
    <property type="component" value="Unassembled WGS sequence"/>
</dbReference>
<gene>
    <name evidence="2" type="ORF">CYMTET_23534</name>
</gene>
<keyword evidence="3" id="KW-1185">Reference proteome</keyword>
<feature type="region of interest" description="Disordered" evidence="1">
    <location>
        <begin position="71"/>
        <end position="100"/>
    </location>
</feature>
<feature type="compositionally biased region" description="Basic and acidic residues" evidence="1">
    <location>
        <begin position="14"/>
        <end position="54"/>
    </location>
</feature>
<evidence type="ECO:0000256" key="1">
    <source>
        <dbReference type="SAM" id="MobiDB-lite"/>
    </source>
</evidence>
<sequence length="221" mass="26005">MNTRVRAQSARKGTSTEERVKDRAEVDERRVAREKELKAQRAQAEAKAKEKMFDRKRDKFSKFKADLEKDFQTDDRSKSEREQQAKKLQNEEAERKERANAHKVEIARNLLEEKAIMMEHYVNFKEDWERLKTAKTGALTLDDFMQWAEVREGNAGFVARRDDAEVRKTKMREATLRWHPDKFNATFGKLIQSDHVQSIQELVQQVSQQLAEQRKVVVVAK</sequence>
<accession>A0AAE0FY85</accession>
<feature type="region of interest" description="Disordered" evidence="1">
    <location>
        <begin position="1"/>
        <end position="54"/>
    </location>
</feature>
<evidence type="ECO:0000313" key="2">
    <source>
        <dbReference type="EMBL" id="KAK3267938.1"/>
    </source>
</evidence>